<dbReference type="GO" id="GO:1902201">
    <property type="term" value="P:negative regulation of bacterial-type flagellum-dependent cell motility"/>
    <property type="evidence" value="ECO:0007669"/>
    <property type="project" value="TreeGrafter"/>
</dbReference>
<keyword evidence="1" id="KW-0812">Transmembrane</keyword>
<dbReference type="EMBL" id="CP031165">
    <property type="protein sequence ID" value="AXV05080.1"/>
    <property type="molecule type" value="Genomic_DNA"/>
</dbReference>
<feature type="transmembrane region" description="Helical" evidence="1">
    <location>
        <begin position="164"/>
        <end position="183"/>
    </location>
</feature>
<dbReference type="InterPro" id="IPR003018">
    <property type="entry name" value="GAF"/>
</dbReference>
<dbReference type="InterPro" id="IPR000160">
    <property type="entry name" value="GGDEF_dom"/>
</dbReference>
<dbReference type="PANTHER" id="PTHR45138:SF9">
    <property type="entry name" value="DIGUANYLATE CYCLASE DGCM-RELATED"/>
    <property type="match status" value="1"/>
</dbReference>
<dbReference type="InterPro" id="IPR043128">
    <property type="entry name" value="Rev_trsase/Diguanyl_cyclase"/>
</dbReference>
<dbReference type="SMART" id="SM00267">
    <property type="entry name" value="GGDEF"/>
    <property type="match status" value="1"/>
</dbReference>
<accession>A0A346XS83</accession>
<dbReference type="AlphaFoldDB" id="A0A346XS83"/>
<sequence>MTMQGDTSQRHESLVPVLDRARYLAGFRTLATVVLVVHAFTEWSTWQVDPLQVVGIAAAYAALTWLLAWRMREEPNHRGLTVLNATLLLDGIAIGLLAYWTGWMASPLRYLFVVHALAVTLGASFRSGIKICVWHVLVVLSLAEADAVGVLVRPAGQASGDEPWWFLGLTAAAVLVAASGAWVNERDLRRNRFDLDALATMGSRFEQLDSPAETARVAVEAISSTFETERVVLFEAAGGSLQPLASVGSVGPVAGLSSDIGSGVLDRVVTSREIVLAASLSPRDDVWLASLLPAATNLVIIPLVADDAVSAVLVVEHGPKFGSRLERRSHDMILRFAAHVGLAWSNAMMAERIREIARRDGLTGLFNRRAFDESLAMELDRASRTGTAVGLAMIDIDHFKRLNDGHGHQVGDEVLRVVGEVLREESRRMDVAARYGGEEFAVIFPGADTADCTLAGERMRSALAAAAGPVPITVSVGVASVRASASSPDVLIRRADDALYRAKAQGRNRVCTARPASPVRSIA</sequence>
<dbReference type="GO" id="GO:0043709">
    <property type="term" value="P:cell adhesion involved in single-species biofilm formation"/>
    <property type="evidence" value="ECO:0007669"/>
    <property type="project" value="TreeGrafter"/>
</dbReference>
<keyword evidence="1" id="KW-1133">Transmembrane helix</keyword>
<evidence type="ECO:0000313" key="4">
    <source>
        <dbReference type="Proteomes" id="UP000264006"/>
    </source>
</evidence>
<dbReference type="NCBIfam" id="TIGR00254">
    <property type="entry name" value="GGDEF"/>
    <property type="match status" value="1"/>
</dbReference>
<dbReference type="SUPFAM" id="SSF55073">
    <property type="entry name" value="Nucleotide cyclase"/>
    <property type="match status" value="1"/>
</dbReference>
<keyword evidence="1" id="KW-0472">Membrane</keyword>
<gene>
    <name evidence="3" type="ORF">DVS28_a0373</name>
</gene>
<proteinExistence type="predicted"/>
<dbReference type="PANTHER" id="PTHR45138">
    <property type="entry name" value="REGULATORY COMPONENTS OF SENSORY TRANSDUCTION SYSTEM"/>
    <property type="match status" value="1"/>
</dbReference>
<dbReference type="InterPro" id="IPR029016">
    <property type="entry name" value="GAF-like_dom_sf"/>
</dbReference>
<evidence type="ECO:0000256" key="1">
    <source>
        <dbReference type="SAM" id="Phobius"/>
    </source>
</evidence>
<dbReference type="Pfam" id="PF00990">
    <property type="entry name" value="GGDEF"/>
    <property type="match status" value="1"/>
</dbReference>
<dbReference type="PROSITE" id="PS50887">
    <property type="entry name" value="GGDEF"/>
    <property type="match status" value="1"/>
</dbReference>
<dbReference type="GO" id="GO:0052621">
    <property type="term" value="F:diguanylate cyclase activity"/>
    <property type="evidence" value="ECO:0007669"/>
    <property type="project" value="TreeGrafter"/>
</dbReference>
<dbReference type="InterPro" id="IPR029787">
    <property type="entry name" value="Nucleotide_cyclase"/>
</dbReference>
<dbReference type="KEGG" id="euz:DVS28_a0373"/>
<dbReference type="Gene3D" id="3.30.450.40">
    <property type="match status" value="1"/>
</dbReference>
<dbReference type="Gene3D" id="3.30.70.270">
    <property type="match status" value="1"/>
</dbReference>
<feature type="transmembrane region" description="Helical" evidence="1">
    <location>
        <begin position="132"/>
        <end position="152"/>
    </location>
</feature>
<feature type="transmembrane region" description="Helical" evidence="1">
    <location>
        <begin position="21"/>
        <end position="40"/>
    </location>
</feature>
<feature type="transmembrane region" description="Helical" evidence="1">
    <location>
        <begin position="52"/>
        <end position="69"/>
    </location>
</feature>
<dbReference type="CDD" id="cd01949">
    <property type="entry name" value="GGDEF"/>
    <property type="match status" value="1"/>
</dbReference>
<dbReference type="Pfam" id="PF01590">
    <property type="entry name" value="GAF"/>
    <property type="match status" value="1"/>
</dbReference>
<feature type="domain" description="GGDEF" evidence="2">
    <location>
        <begin position="387"/>
        <end position="515"/>
    </location>
</feature>
<dbReference type="GO" id="GO:0005886">
    <property type="term" value="C:plasma membrane"/>
    <property type="evidence" value="ECO:0007669"/>
    <property type="project" value="TreeGrafter"/>
</dbReference>
<feature type="transmembrane region" description="Helical" evidence="1">
    <location>
        <begin position="81"/>
        <end position="102"/>
    </location>
</feature>
<dbReference type="SMART" id="SM00065">
    <property type="entry name" value="GAF"/>
    <property type="match status" value="1"/>
</dbReference>
<dbReference type="Proteomes" id="UP000264006">
    <property type="component" value="Chromosome"/>
</dbReference>
<dbReference type="InterPro" id="IPR050469">
    <property type="entry name" value="Diguanylate_Cyclase"/>
</dbReference>
<reference evidence="3 4" key="1">
    <citation type="submission" date="2018-09" db="EMBL/GenBank/DDBJ databases">
        <title>Complete genome sequence of Euzebya sp. DY32-46 isolated from seawater of Pacific Ocean.</title>
        <authorList>
            <person name="Xu L."/>
            <person name="Wu Y.-H."/>
            <person name="Xu X.-W."/>
        </authorList>
    </citation>
    <scope>NUCLEOTIDE SEQUENCE [LARGE SCALE GENOMIC DNA]</scope>
    <source>
        <strain evidence="3 4">DY32-46</strain>
    </source>
</reference>
<name>A0A346XS83_9ACTN</name>
<organism evidence="3 4">
    <name type="scientific">Euzebya pacifica</name>
    <dbReference type="NCBI Taxonomy" id="1608957"/>
    <lineage>
        <taxon>Bacteria</taxon>
        <taxon>Bacillati</taxon>
        <taxon>Actinomycetota</taxon>
        <taxon>Nitriliruptoria</taxon>
        <taxon>Euzebyales</taxon>
    </lineage>
</organism>
<evidence type="ECO:0000259" key="2">
    <source>
        <dbReference type="PROSITE" id="PS50887"/>
    </source>
</evidence>
<dbReference type="FunFam" id="3.30.70.270:FF:000001">
    <property type="entry name" value="Diguanylate cyclase domain protein"/>
    <property type="match status" value="1"/>
</dbReference>
<keyword evidence="4" id="KW-1185">Reference proteome</keyword>
<dbReference type="SUPFAM" id="SSF55781">
    <property type="entry name" value="GAF domain-like"/>
    <property type="match status" value="1"/>
</dbReference>
<feature type="transmembrane region" description="Helical" evidence="1">
    <location>
        <begin position="108"/>
        <end position="125"/>
    </location>
</feature>
<evidence type="ECO:0000313" key="3">
    <source>
        <dbReference type="EMBL" id="AXV05080.1"/>
    </source>
</evidence>
<protein>
    <submittedName>
        <fullName evidence="3">GGDEF/response regulator receiver domain protein</fullName>
    </submittedName>
</protein>